<organism evidence="1 2">
    <name type="scientific">Naganishia cerealis</name>
    <dbReference type="NCBI Taxonomy" id="610337"/>
    <lineage>
        <taxon>Eukaryota</taxon>
        <taxon>Fungi</taxon>
        <taxon>Dikarya</taxon>
        <taxon>Basidiomycota</taxon>
        <taxon>Agaricomycotina</taxon>
        <taxon>Tremellomycetes</taxon>
        <taxon>Filobasidiales</taxon>
        <taxon>Filobasidiaceae</taxon>
        <taxon>Naganishia</taxon>
    </lineage>
</organism>
<dbReference type="EMBL" id="JASBWR010000083">
    <property type="protein sequence ID" value="KAJ9097792.1"/>
    <property type="molecule type" value="Genomic_DNA"/>
</dbReference>
<reference evidence="1" key="1">
    <citation type="submission" date="2023-04" db="EMBL/GenBank/DDBJ databases">
        <title>Draft Genome sequencing of Naganishia species isolated from polar environments using Oxford Nanopore Technology.</title>
        <authorList>
            <person name="Leo P."/>
            <person name="Venkateswaran K."/>
        </authorList>
    </citation>
    <scope>NUCLEOTIDE SEQUENCE</scope>
    <source>
        <strain evidence="1">MNA-CCFEE 5261</strain>
    </source>
</reference>
<accession>A0ACC2VEQ2</accession>
<name>A0ACC2VEQ2_9TREE</name>
<evidence type="ECO:0000313" key="1">
    <source>
        <dbReference type="EMBL" id="KAJ9097792.1"/>
    </source>
</evidence>
<gene>
    <name evidence="1" type="ORF">QFC19_006660</name>
</gene>
<proteinExistence type="predicted"/>
<evidence type="ECO:0000313" key="2">
    <source>
        <dbReference type="Proteomes" id="UP001241377"/>
    </source>
</evidence>
<sequence>MVRNNTHTTRKRNAIDQQVSSLPVMPSVSSRKGRTARTDPRAPAAPTAKLNQPSVAAYNTYCDSDGLTPFVPATLRRLQASPSDPASSGQSAAITLQTAMLAAEGVNPDTPADSTTPRDDEVAALRARIKALERENLMSAEARQEAEQGRQEAEAREMQLQRRAREAQFQKFVKQMRPIPRPSRPRNATWSWAKMEEMLGLPGPANKRDATEVEKARAIVYHWILVRFGLIGTLVVANIATGHVSTPRVFYHPGVDKKAGTSRFRNEWPMKEILARTMKNERDGLKRPKAYAKEARELLDAAKAAGNTNRLLLPPIVRYDRHGSAYTDLYSGAHHSDDDEGVNEDGNDQEIRAAGTQQWASAADVSERRQAQLVKDAEEARLLEEGDATWYQLNEEAQALERLLRGEEAHEDVEAPMDLVEDNESTGIGKYCEIAPTVPR</sequence>
<dbReference type="Proteomes" id="UP001241377">
    <property type="component" value="Unassembled WGS sequence"/>
</dbReference>
<comment type="caution">
    <text evidence="1">The sequence shown here is derived from an EMBL/GenBank/DDBJ whole genome shotgun (WGS) entry which is preliminary data.</text>
</comment>
<protein>
    <submittedName>
        <fullName evidence="1">Uncharacterized protein</fullName>
    </submittedName>
</protein>
<keyword evidence="2" id="KW-1185">Reference proteome</keyword>